<dbReference type="PROSITE" id="PS51295">
    <property type="entry name" value="CRM"/>
    <property type="match status" value="1"/>
</dbReference>
<name>A0A0F9VS66_9ZZZZ</name>
<keyword evidence="1" id="KW-0694">RNA-binding</keyword>
<evidence type="ECO:0000259" key="2">
    <source>
        <dbReference type="PROSITE" id="PS51295"/>
    </source>
</evidence>
<comment type="caution">
    <text evidence="3">The sequence shown here is derived from an EMBL/GenBank/DDBJ whole genome shotgun (WGS) entry which is preliminary data.</text>
</comment>
<dbReference type="PANTHER" id="PTHR40065:SF3">
    <property type="entry name" value="RNA-BINDING PROTEIN YHBY"/>
    <property type="match status" value="1"/>
</dbReference>
<dbReference type="SUPFAM" id="SSF75471">
    <property type="entry name" value="YhbY-like"/>
    <property type="match status" value="1"/>
</dbReference>
<dbReference type="InterPro" id="IPR017924">
    <property type="entry name" value="RNA-binding_YhbY"/>
</dbReference>
<reference evidence="3" key="1">
    <citation type="journal article" date="2015" name="Nature">
        <title>Complex archaea that bridge the gap between prokaryotes and eukaryotes.</title>
        <authorList>
            <person name="Spang A."/>
            <person name="Saw J.H."/>
            <person name="Jorgensen S.L."/>
            <person name="Zaremba-Niedzwiedzka K."/>
            <person name="Martijn J."/>
            <person name="Lind A.E."/>
            <person name="van Eijk R."/>
            <person name="Schleper C."/>
            <person name="Guy L."/>
            <person name="Ettema T.J."/>
        </authorList>
    </citation>
    <scope>NUCLEOTIDE SEQUENCE</scope>
</reference>
<dbReference type="Gene3D" id="3.30.110.60">
    <property type="entry name" value="YhbY-like"/>
    <property type="match status" value="1"/>
</dbReference>
<dbReference type="Pfam" id="PF01985">
    <property type="entry name" value="CRS1_YhbY"/>
    <property type="match status" value="1"/>
</dbReference>
<dbReference type="InterPro" id="IPR051925">
    <property type="entry name" value="RNA-binding_domain"/>
</dbReference>
<protein>
    <recommendedName>
        <fullName evidence="2">CRM domain-containing protein</fullName>
    </recommendedName>
</protein>
<dbReference type="NCBIfam" id="TIGR00253">
    <property type="entry name" value="RNA_bind_YhbY"/>
    <property type="match status" value="1"/>
</dbReference>
<proteinExistence type="predicted"/>
<dbReference type="AlphaFoldDB" id="A0A0F9VS66"/>
<organism evidence="3">
    <name type="scientific">marine sediment metagenome</name>
    <dbReference type="NCBI Taxonomy" id="412755"/>
    <lineage>
        <taxon>unclassified sequences</taxon>
        <taxon>metagenomes</taxon>
        <taxon>ecological metagenomes</taxon>
    </lineage>
</organism>
<dbReference type="InterPro" id="IPR001890">
    <property type="entry name" value="RNA-binding_CRM"/>
</dbReference>
<dbReference type="SMART" id="SM01103">
    <property type="entry name" value="CRS1_YhbY"/>
    <property type="match status" value="1"/>
</dbReference>
<feature type="domain" description="CRM" evidence="2">
    <location>
        <begin position="1"/>
        <end position="97"/>
    </location>
</feature>
<dbReference type="GO" id="GO:0003723">
    <property type="term" value="F:RNA binding"/>
    <property type="evidence" value="ECO:0007669"/>
    <property type="project" value="UniProtKB-KW"/>
</dbReference>
<evidence type="ECO:0000256" key="1">
    <source>
        <dbReference type="ARBA" id="ARBA00022884"/>
    </source>
</evidence>
<sequence length="104" mass="11410">MTSSSLDTKKLRAIAHKLKPVVTIAQKGLSETVCKEIDRALEQHELIKVKILAADRDARKEVAEEICGVSRASCVQTIGNIAVLYRPANKPNPKLSNILRHTPA</sequence>
<dbReference type="EMBL" id="LAZR01000014">
    <property type="protein sequence ID" value="KKO06905.1"/>
    <property type="molecule type" value="Genomic_DNA"/>
</dbReference>
<evidence type="ECO:0000313" key="3">
    <source>
        <dbReference type="EMBL" id="KKO06905.1"/>
    </source>
</evidence>
<accession>A0A0F9VS66</accession>
<dbReference type="PANTHER" id="PTHR40065">
    <property type="entry name" value="RNA-BINDING PROTEIN YHBY"/>
    <property type="match status" value="1"/>
</dbReference>
<gene>
    <name evidence="3" type="ORF">LCGC14_0060890</name>
</gene>
<dbReference type="InterPro" id="IPR035920">
    <property type="entry name" value="YhbY-like_sf"/>
</dbReference>